<dbReference type="RefSeq" id="WP_063555992.1">
    <property type="nucleotide sequence ID" value="NZ_LITT01000035.1"/>
</dbReference>
<dbReference type="Gene3D" id="3.40.630.30">
    <property type="match status" value="1"/>
</dbReference>
<evidence type="ECO:0000313" key="3">
    <source>
        <dbReference type="EMBL" id="OAA84696.1"/>
    </source>
</evidence>
<dbReference type="InterPro" id="IPR016181">
    <property type="entry name" value="Acyl_CoA_acyltransferase"/>
</dbReference>
<proteinExistence type="predicted"/>
<sequence length="142" mass="16640">MEIKVFEQKYRDDMIFMILEGKNALGRIPRLNEDLLDIAANYISTGNMFWIATDDNDRVIGSIGTKIVSKNEMWLKRLYVKSTMKRQGIGKKLYKKTEEFAIQQDIDTIYTRFSSDYVEAQKFYPSIGFTETAPYEMVKHLK</sequence>
<comment type="caution">
    <text evidence="3">The sequence shown here is derived from an EMBL/GenBank/DDBJ whole genome shotgun (WGS) entry which is preliminary data.</text>
</comment>
<dbReference type="SUPFAM" id="SSF55729">
    <property type="entry name" value="Acyl-CoA N-acyltransferases (Nat)"/>
    <property type="match status" value="1"/>
</dbReference>
<dbReference type="OrthoDB" id="9799681at2"/>
<dbReference type="PANTHER" id="PTHR13947">
    <property type="entry name" value="GNAT FAMILY N-ACETYLTRANSFERASE"/>
    <property type="match status" value="1"/>
</dbReference>
<protein>
    <submittedName>
        <fullName evidence="3">Acetyltransferase</fullName>
    </submittedName>
</protein>
<evidence type="ECO:0000256" key="1">
    <source>
        <dbReference type="ARBA" id="ARBA00022679"/>
    </source>
</evidence>
<dbReference type="PROSITE" id="PS51186">
    <property type="entry name" value="GNAT"/>
    <property type="match status" value="1"/>
</dbReference>
<evidence type="ECO:0000313" key="4">
    <source>
        <dbReference type="Proteomes" id="UP000077407"/>
    </source>
</evidence>
<dbReference type="InterPro" id="IPR000182">
    <property type="entry name" value="GNAT_dom"/>
</dbReference>
<name>A0A162KVM7_9CLOT</name>
<dbReference type="CDD" id="cd04301">
    <property type="entry name" value="NAT_SF"/>
    <property type="match status" value="1"/>
</dbReference>
<reference evidence="3 4" key="1">
    <citation type="journal article" date="2015" name="Biotechnol. Bioeng.">
        <title>Genome sequence and phenotypic characterization of Caulobacter segnis.</title>
        <authorList>
            <person name="Patel S."/>
            <person name="Fletcher B."/>
            <person name="Scott D.C."/>
            <person name="Ely B."/>
        </authorList>
    </citation>
    <scope>NUCLEOTIDE SEQUENCE [LARGE SCALE GENOMIC DNA]</scope>
    <source>
        <strain evidence="3 4">ERI-2</strain>
    </source>
</reference>
<dbReference type="GO" id="GO:0008080">
    <property type="term" value="F:N-acetyltransferase activity"/>
    <property type="evidence" value="ECO:0007669"/>
    <property type="project" value="InterPro"/>
</dbReference>
<dbReference type="InterPro" id="IPR050769">
    <property type="entry name" value="NAT_camello-type"/>
</dbReference>
<organism evidence="3 4">
    <name type="scientific">Clostridium ljungdahlii</name>
    <dbReference type="NCBI Taxonomy" id="1538"/>
    <lineage>
        <taxon>Bacteria</taxon>
        <taxon>Bacillati</taxon>
        <taxon>Bacillota</taxon>
        <taxon>Clostridia</taxon>
        <taxon>Eubacteriales</taxon>
        <taxon>Clostridiaceae</taxon>
        <taxon>Clostridium</taxon>
    </lineage>
</organism>
<accession>A0A162KVM7</accession>
<feature type="domain" description="N-acetyltransferase" evidence="2">
    <location>
        <begin position="1"/>
        <end position="142"/>
    </location>
</feature>
<dbReference type="EMBL" id="LITT01000035">
    <property type="protein sequence ID" value="OAA84696.1"/>
    <property type="molecule type" value="Genomic_DNA"/>
</dbReference>
<dbReference type="Pfam" id="PF00583">
    <property type="entry name" value="Acetyltransf_1"/>
    <property type="match status" value="1"/>
</dbReference>
<dbReference type="PANTHER" id="PTHR13947:SF37">
    <property type="entry name" value="LD18367P"/>
    <property type="match status" value="1"/>
</dbReference>
<keyword evidence="1 3" id="KW-0808">Transferase</keyword>
<evidence type="ECO:0000259" key="2">
    <source>
        <dbReference type="PROSITE" id="PS51186"/>
    </source>
</evidence>
<gene>
    <name evidence="3" type="ORF">WY13_02595</name>
</gene>
<dbReference type="Proteomes" id="UP000077407">
    <property type="component" value="Unassembled WGS sequence"/>
</dbReference>
<dbReference type="AlphaFoldDB" id="A0A162KVM7"/>
<dbReference type="PATRIC" id="fig|1538.10.peg.2489"/>